<sequence length="472" mass="53737">MAQDLDVSGGKTSPFDRPQLGKWLKRPQDFDVIIFMRVDRIVRRLFDLADLIRWSRQHGVTLVSATESHFDLSTEFGDIIALLVAKVAELELQAISERNASAFRYNFSKGKYRGGMPPWGYRPERDDNGDWRLVQDPVQVAVIHEVIDRVLLGEPLRAIAHDLTSRGVFTPRDRFAELQGRPTRQYAWHSGPLKRALTSQTLLGRAITRDVAVLDDAGRPIVRSEPIITRDVFDRLATELAGRENRKEPTKRSSGLLLRILYCGECGRAAYRLKGGKGRKPRYRCASSQYRESCGNRSIQLEWAEDELERRILEHLGPVERRRRVWDPGSDVSDELGEVNAELADLAESLGTPGFRRGTPQRETLDRRIEALSVRQAELSQVTPKPAGWVYEGTGVTVQEWWEDATTEERNVWLRQLGMRVVYRSHTEGTRTVVDEFRIDGDLTLDLDAEHALGPVWDVVQMMLSELPSDQS</sequence>
<name>A0A829PHB4_9MYCO</name>
<dbReference type="Proteomes" id="UP000019854">
    <property type="component" value="Unassembled WGS sequence"/>
</dbReference>
<evidence type="ECO:0000256" key="1">
    <source>
        <dbReference type="ARBA" id="ARBA00023125"/>
    </source>
</evidence>
<dbReference type="Pfam" id="PF00239">
    <property type="entry name" value="Resolvase"/>
    <property type="match status" value="1"/>
</dbReference>
<evidence type="ECO:0000256" key="2">
    <source>
        <dbReference type="ARBA" id="ARBA00023172"/>
    </source>
</evidence>
<dbReference type="Pfam" id="PF07508">
    <property type="entry name" value="Recombinase"/>
    <property type="match status" value="1"/>
</dbReference>
<dbReference type="SUPFAM" id="SSF53041">
    <property type="entry name" value="Resolvase-like"/>
    <property type="match status" value="1"/>
</dbReference>
<comment type="caution">
    <text evidence="5">The sequence shown here is derived from an EMBL/GenBank/DDBJ whole genome shotgun (WGS) entry which is preliminary data.</text>
</comment>
<protein>
    <submittedName>
        <fullName evidence="5">Recombinase family protein</fullName>
    </submittedName>
</protein>
<dbReference type="PANTHER" id="PTHR30461">
    <property type="entry name" value="DNA-INVERTASE FROM LAMBDOID PROPHAGE"/>
    <property type="match status" value="1"/>
</dbReference>
<dbReference type="InterPro" id="IPR036162">
    <property type="entry name" value="Resolvase-like_N_sf"/>
</dbReference>
<gene>
    <name evidence="5" type="ORF">L829_1111</name>
</gene>
<dbReference type="SMART" id="SM00857">
    <property type="entry name" value="Resolvase"/>
    <property type="match status" value="1"/>
</dbReference>
<keyword evidence="2" id="KW-0233">DNA recombination</keyword>
<evidence type="ECO:0000313" key="5">
    <source>
        <dbReference type="EMBL" id="ETZ87563.1"/>
    </source>
</evidence>
<dbReference type="AlphaFoldDB" id="A0A829PHB4"/>
<dbReference type="InterPro" id="IPR006119">
    <property type="entry name" value="Resolv_N"/>
</dbReference>
<organism evidence="5 6">
    <name type="scientific">Mycobacteroides abscessus MAB_030201_1075</name>
    <dbReference type="NCBI Taxonomy" id="1335410"/>
    <lineage>
        <taxon>Bacteria</taxon>
        <taxon>Bacillati</taxon>
        <taxon>Actinomycetota</taxon>
        <taxon>Actinomycetes</taxon>
        <taxon>Mycobacteriales</taxon>
        <taxon>Mycobacteriaceae</taxon>
        <taxon>Mycobacteroides</taxon>
        <taxon>Mycobacteroides abscessus</taxon>
    </lineage>
</organism>
<evidence type="ECO:0000313" key="6">
    <source>
        <dbReference type="Proteomes" id="UP000019854"/>
    </source>
</evidence>
<dbReference type="Gene3D" id="3.90.1750.20">
    <property type="entry name" value="Putative Large Serine Recombinase, Chain B, Domain 2"/>
    <property type="match status" value="1"/>
</dbReference>
<dbReference type="InterPro" id="IPR050639">
    <property type="entry name" value="SSR_resolvase"/>
</dbReference>
<feature type="domain" description="Recombinase" evidence="4">
    <location>
        <begin position="118"/>
        <end position="246"/>
    </location>
</feature>
<dbReference type="EMBL" id="JAOX01000001">
    <property type="protein sequence ID" value="ETZ87563.1"/>
    <property type="molecule type" value="Genomic_DNA"/>
</dbReference>
<dbReference type="PROSITE" id="PS51736">
    <property type="entry name" value="RECOMBINASES_3"/>
    <property type="match status" value="1"/>
</dbReference>
<dbReference type="InterPro" id="IPR011109">
    <property type="entry name" value="DNA_bind_recombinase_dom"/>
</dbReference>
<evidence type="ECO:0000259" key="4">
    <source>
        <dbReference type="PROSITE" id="PS51737"/>
    </source>
</evidence>
<dbReference type="Gene3D" id="3.40.50.1390">
    <property type="entry name" value="Resolvase, N-terminal catalytic domain"/>
    <property type="match status" value="1"/>
</dbReference>
<dbReference type="InterPro" id="IPR038109">
    <property type="entry name" value="DNA_bind_recomb_sf"/>
</dbReference>
<evidence type="ECO:0000259" key="3">
    <source>
        <dbReference type="PROSITE" id="PS51736"/>
    </source>
</evidence>
<proteinExistence type="predicted"/>
<dbReference type="GO" id="GO:0003677">
    <property type="term" value="F:DNA binding"/>
    <property type="evidence" value="ECO:0007669"/>
    <property type="project" value="UniProtKB-KW"/>
</dbReference>
<dbReference type="InterPro" id="IPR025827">
    <property type="entry name" value="Zn_ribbon_recom_dom"/>
</dbReference>
<accession>A0A829PHB4</accession>
<dbReference type="CDD" id="cd00338">
    <property type="entry name" value="Ser_Recombinase"/>
    <property type="match status" value="1"/>
</dbReference>
<feature type="domain" description="Resolvase/invertase-type recombinase catalytic" evidence="3">
    <location>
        <begin position="1"/>
        <end position="110"/>
    </location>
</feature>
<dbReference type="GO" id="GO:0000150">
    <property type="term" value="F:DNA strand exchange activity"/>
    <property type="evidence" value="ECO:0007669"/>
    <property type="project" value="InterPro"/>
</dbReference>
<keyword evidence="1" id="KW-0238">DNA-binding</keyword>
<dbReference type="Pfam" id="PF13408">
    <property type="entry name" value="Zn_ribbon_recom"/>
    <property type="match status" value="1"/>
</dbReference>
<dbReference type="PANTHER" id="PTHR30461:SF2">
    <property type="entry name" value="SERINE RECOMBINASE PINE-RELATED"/>
    <property type="match status" value="1"/>
</dbReference>
<dbReference type="PROSITE" id="PS51737">
    <property type="entry name" value="RECOMBINASE_DNA_BIND"/>
    <property type="match status" value="1"/>
</dbReference>
<reference evidence="5 6" key="1">
    <citation type="submission" date="2014-01" db="EMBL/GenBank/DDBJ databases">
        <authorList>
            <person name="Zelazny A."/>
            <person name="Olivier K."/>
            <person name="Sampaio E.P."/>
            <person name="Holland S.M."/>
            <person name="Tallon L.J."/>
            <person name="Sadzewicz L.K."/>
            <person name="Sengamalay N."/>
            <person name="Fraser C.M."/>
            <person name="Hine E."/>
            <person name="Shefchek K.A."/>
            <person name="Das S.P."/>
            <person name="Shallom S.J."/>
            <person name="Agrawal S."/>
            <person name="Tettelin H."/>
        </authorList>
    </citation>
    <scope>NUCLEOTIDE SEQUENCE [LARGE SCALE GENOMIC DNA]</scope>
    <source>
        <strain evidence="5 6">MAB_030201_1075</strain>
    </source>
</reference>